<feature type="compositionally biased region" description="Polar residues" evidence="4">
    <location>
        <begin position="423"/>
        <end position="440"/>
    </location>
</feature>
<reference evidence="6" key="1">
    <citation type="submission" date="2023-03" db="EMBL/GenBank/DDBJ databases">
        <title>Massive genome expansion in bonnet fungi (Mycena s.s.) driven by repeated elements and novel gene families across ecological guilds.</title>
        <authorList>
            <consortium name="Lawrence Berkeley National Laboratory"/>
            <person name="Harder C.B."/>
            <person name="Miyauchi S."/>
            <person name="Viragh M."/>
            <person name="Kuo A."/>
            <person name="Thoen E."/>
            <person name="Andreopoulos B."/>
            <person name="Lu D."/>
            <person name="Skrede I."/>
            <person name="Drula E."/>
            <person name="Henrissat B."/>
            <person name="Morin E."/>
            <person name="Kohler A."/>
            <person name="Barry K."/>
            <person name="LaButti K."/>
            <person name="Morin E."/>
            <person name="Salamov A."/>
            <person name="Lipzen A."/>
            <person name="Mereny Z."/>
            <person name="Hegedus B."/>
            <person name="Baldrian P."/>
            <person name="Stursova M."/>
            <person name="Weitz H."/>
            <person name="Taylor A."/>
            <person name="Grigoriev I.V."/>
            <person name="Nagy L.G."/>
            <person name="Martin F."/>
            <person name="Kauserud H."/>
        </authorList>
    </citation>
    <scope>NUCLEOTIDE SEQUENCE</scope>
    <source>
        <strain evidence="6">CBHHK002</strain>
    </source>
</reference>
<feature type="compositionally biased region" description="Polar residues" evidence="4">
    <location>
        <begin position="315"/>
        <end position="332"/>
    </location>
</feature>
<evidence type="ECO:0000313" key="6">
    <source>
        <dbReference type="EMBL" id="KAJ7350321.1"/>
    </source>
</evidence>
<keyword evidence="2" id="KW-0963">Cytoplasm</keyword>
<feature type="region of interest" description="Disordered" evidence="4">
    <location>
        <begin position="271"/>
        <end position="338"/>
    </location>
</feature>
<keyword evidence="3" id="KW-0694">RNA-binding</keyword>
<dbReference type="Pfam" id="PF25479">
    <property type="entry name" value="Vts1"/>
    <property type="match status" value="1"/>
</dbReference>
<dbReference type="SUPFAM" id="SSF47769">
    <property type="entry name" value="SAM/Pointed domain"/>
    <property type="match status" value="1"/>
</dbReference>
<feature type="compositionally biased region" description="Low complexity" evidence="4">
    <location>
        <begin position="271"/>
        <end position="283"/>
    </location>
</feature>
<dbReference type="PROSITE" id="PS50105">
    <property type="entry name" value="SAM_DOMAIN"/>
    <property type="match status" value="1"/>
</dbReference>
<evidence type="ECO:0000313" key="7">
    <source>
        <dbReference type="Proteomes" id="UP001218218"/>
    </source>
</evidence>
<evidence type="ECO:0000259" key="5">
    <source>
        <dbReference type="PROSITE" id="PS50105"/>
    </source>
</evidence>
<evidence type="ECO:0000256" key="2">
    <source>
        <dbReference type="ARBA" id="ARBA00022490"/>
    </source>
</evidence>
<gene>
    <name evidence="6" type="ORF">DFH08DRAFT_958021</name>
</gene>
<dbReference type="Gene3D" id="1.10.150.50">
    <property type="entry name" value="Transcription Factor, Ets-1"/>
    <property type="match status" value="1"/>
</dbReference>
<evidence type="ECO:0000256" key="3">
    <source>
        <dbReference type="ARBA" id="ARBA00022884"/>
    </source>
</evidence>
<feature type="region of interest" description="Disordered" evidence="4">
    <location>
        <begin position="1"/>
        <end position="57"/>
    </location>
</feature>
<name>A0AAD7A5W6_9AGAR</name>
<dbReference type="InterPro" id="IPR057327">
    <property type="entry name" value="Vts1_dom"/>
</dbReference>
<dbReference type="Pfam" id="PF07647">
    <property type="entry name" value="SAM_2"/>
    <property type="match status" value="1"/>
</dbReference>
<dbReference type="GO" id="GO:0000289">
    <property type="term" value="P:nuclear-transcribed mRNA poly(A) tail shortening"/>
    <property type="evidence" value="ECO:0007669"/>
    <property type="project" value="TreeGrafter"/>
</dbReference>
<comment type="caution">
    <text evidence="6">The sequence shown here is derived from an EMBL/GenBank/DDBJ whole genome shotgun (WGS) entry which is preliminary data.</text>
</comment>
<keyword evidence="7" id="KW-1185">Reference proteome</keyword>
<dbReference type="PANTHER" id="PTHR12515">
    <property type="entry name" value="STERILE ALPHA MOTIF DOMAIN CONTAINING PROTEIN 4-RELATED"/>
    <property type="match status" value="1"/>
</dbReference>
<dbReference type="InterPro" id="IPR050897">
    <property type="entry name" value="SMAUG/VTS1_RNA-bind"/>
</dbReference>
<organism evidence="6 7">
    <name type="scientific">Mycena albidolilacea</name>
    <dbReference type="NCBI Taxonomy" id="1033008"/>
    <lineage>
        <taxon>Eukaryota</taxon>
        <taxon>Fungi</taxon>
        <taxon>Dikarya</taxon>
        <taxon>Basidiomycota</taxon>
        <taxon>Agaricomycotina</taxon>
        <taxon>Agaricomycetes</taxon>
        <taxon>Agaricomycetidae</taxon>
        <taxon>Agaricales</taxon>
        <taxon>Marasmiineae</taxon>
        <taxon>Mycenaceae</taxon>
        <taxon>Mycena</taxon>
    </lineage>
</organism>
<evidence type="ECO:0000256" key="4">
    <source>
        <dbReference type="SAM" id="MobiDB-lite"/>
    </source>
</evidence>
<dbReference type="SMART" id="SM00454">
    <property type="entry name" value="SAM"/>
    <property type="match status" value="1"/>
</dbReference>
<accession>A0AAD7A5W6</accession>
<dbReference type="InterPro" id="IPR013761">
    <property type="entry name" value="SAM/pointed_sf"/>
</dbReference>
<comment type="subcellular location">
    <subcellularLocation>
        <location evidence="1">Cytoplasm</location>
    </subcellularLocation>
</comment>
<dbReference type="GO" id="GO:0000932">
    <property type="term" value="C:P-body"/>
    <property type="evidence" value="ECO:0007669"/>
    <property type="project" value="TreeGrafter"/>
</dbReference>
<evidence type="ECO:0000256" key="1">
    <source>
        <dbReference type="ARBA" id="ARBA00004496"/>
    </source>
</evidence>
<dbReference type="AlphaFoldDB" id="A0AAD7A5W6"/>
<dbReference type="EMBL" id="JARIHO010000014">
    <property type="protein sequence ID" value="KAJ7350321.1"/>
    <property type="molecule type" value="Genomic_DNA"/>
</dbReference>
<dbReference type="PANTHER" id="PTHR12515:SF5">
    <property type="entry name" value="PROTEIN SMAUG"/>
    <property type="match status" value="1"/>
</dbReference>
<feature type="region of interest" description="Disordered" evidence="4">
    <location>
        <begin position="403"/>
        <end position="440"/>
    </location>
</feature>
<dbReference type="InterPro" id="IPR001660">
    <property type="entry name" value="SAM"/>
</dbReference>
<feature type="domain" description="SAM" evidence="5">
    <location>
        <begin position="344"/>
        <end position="402"/>
    </location>
</feature>
<dbReference type="GO" id="GO:0003729">
    <property type="term" value="F:mRNA binding"/>
    <property type="evidence" value="ECO:0007669"/>
    <property type="project" value="TreeGrafter"/>
</dbReference>
<sequence>MTQPSSPKPQFATVELQAPSSFLSPLPSPRPGMGKGFVPPSPRFASGPGGKPEGEGLDEWFHDLSKFEGTLEAMAEASADPKFNEELGTIEQWFKVLSEAERTAALYTLLQHSNQNQIRFLIAVLQQMLGPGNGSLTASLDGSIQKQQANRNLRPTSLNIPGTPATPQFNSPLSALPRFQMPEPTGQDVVVNRTEEGSWANMVNTPLVPMFQKTAGNKTTDPNPMAGMLNPAMFPGGMVNPMLLNNMAMTPEAQFSQLMAMQMMMGMVQPGMPVGMPQPQPAQKGGKHPNNWRGGASGGRLSGSAVRGGAPKSSGPKNSGLKTPSATGSATTAREDEIDPELLKDVPAWLRSLRLHKYTACFEGMTWEQMVVLDEPTLEAKGVAALGARRRLVKTFDNVKNKMGMGTADPDTPAPPADALPSVSITNGADQSPPNASGPH</sequence>
<protein>
    <recommendedName>
        <fullName evidence="5">SAM domain-containing protein</fullName>
    </recommendedName>
</protein>
<dbReference type="Proteomes" id="UP001218218">
    <property type="component" value="Unassembled WGS sequence"/>
</dbReference>
<proteinExistence type="predicted"/>